<dbReference type="Proteomes" id="UP001460270">
    <property type="component" value="Unassembled WGS sequence"/>
</dbReference>
<accession>A0AAW0PX80</accession>
<organism evidence="2 3">
    <name type="scientific">Mugilogobius chulae</name>
    <name type="common">yellowstripe goby</name>
    <dbReference type="NCBI Taxonomy" id="88201"/>
    <lineage>
        <taxon>Eukaryota</taxon>
        <taxon>Metazoa</taxon>
        <taxon>Chordata</taxon>
        <taxon>Craniata</taxon>
        <taxon>Vertebrata</taxon>
        <taxon>Euteleostomi</taxon>
        <taxon>Actinopterygii</taxon>
        <taxon>Neopterygii</taxon>
        <taxon>Teleostei</taxon>
        <taxon>Neoteleostei</taxon>
        <taxon>Acanthomorphata</taxon>
        <taxon>Gobiaria</taxon>
        <taxon>Gobiiformes</taxon>
        <taxon>Gobioidei</taxon>
        <taxon>Gobiidae</taxon>
        <taxon>Gobionellinae</taxon>
        <taxon>Mugilogobius</taxon>
    </lineage>
</organism>
<name>A0AAW0PX80_9GOBI</name>
<dbReference type="AlphaFoldDB" id="A0AAW0PX80"/>
<dbReference type="InterPro" id="IPR000477">
    <property type="entry name" value="RT_dom"/>
</dbReference>
<dbReference type="EMBL" id="JBBPFD010000003">
    <property type="protein sequence ID" value="KAK7933619.1"/>
    <property type="molecule type" value="Genomic_DNA"/>
</dbReference>
<dbReference type="SUPFAM" id="SSF56672">
    <property type="entry name" value="DNA/RNA polymerases"/>
    <property type="match status" value="1"/>
</dbReference>
<dbReference type="PANTHER" id="PTHR19446">
    <property type="entry name" value="REVERSE TRANSCRIPTASES"/>
    <property type="match status" value="1"/>
</dbReference>
<sequence>MVVSLDAEKAFDRLEWKFMFEVMEKFGLGHSFIQWVKLLYVSPKAVVLSNGISSHPFTLERGTRQGCPLSPLLDQSHYFSVLLTKPRSKRWVFHLFVPRAGVT</sequence>
<gene>
    <name evidence="2" type="ORF">WMY93_004515</name>
</gene>
<comment type="caution">
    <text evidence="2">The sequence shown here is derived from an EMBL/GenBank/DDBJ whole genome shotgun (WGS) entry which is preliminary data.</text>
</comment>
<feature type="domain" description="Reverse transcriptase" evidence="1">
    <location>
        <begin position="2"/>
        <end position="75"/>
    </location>
</feature>
<proteinExistence type="predicted"/>
<reference evidence="3" key="1">
    <citation type="submission" date="2024-04" db="EMBL/GenBank/DDBJ databases">
        <title>Salinicola lusitanus LLJ914,a marine bacterium isolated from the Okinawa Trough.</title>
        <authorList>
            <person name="Li J."/>
        </authorList>
    </citation>
    <scope>NUCLEOTIDE SEQUENCE [LARGE SCALE GENOMIC DNA]</scope>
</reference>
<evidence type="ECO:0000313" key="2">
    <source>
        <dbReference type="EMBL" id="KAK7933619.1"/>
    </source>
</evidence>
<keyword evidence="3" id="KW-1185">Reference proteome</keyword>
<dbReference type="InterPro" id="IPR043502">
    <property type="entry name" value="DNA/RNA_pol_sf"/>
</dbReference>
<evidence type="ECO:0000313" key="3">
    <source>
        <dbReference type="Proteomes" id="UP001460270"/>
    </source>
</evidence>
<protein>
    <recommendedName>
        <fullName evidence="1">Reverse transcriptase domain-containing protein</fullName>
    </recommendedName>
</protein>
<evidence type="ECO:0000259" key="1">
    <source>
        <dbReference type="Pfam" id="PF00078"/>
    </source>
</evidence>
<dbReference type="Pfam" id="PF00078">
    <property type="entry name" value="RVT_1"/>
    <property type="match status" value="1"/>
</dbReference>